<evidence type="ECO:0000256" key="2">
    <source>
        <dbReference type="ARBA" id="ARBA00023002"/>
    </source>
</evidence>
<protein>
    <submittedName>
        <fullName evidence="4">SDR family NAD(P)-dependent oxidoreductase</fullName>
    </submittedName>
</protein>
<dbReference type="AlphaFoldDB" id="A0A7T4DK23"/>
<reference evidence="4 5" key="1">
    <citation type="submission" date="2020-12" db="EMBL/GenBank/DDBJ databases">
        <title>FDA dAtabase for Regulatory Grade micrObial Sequences (FDA-ARGOS): Supporting development and validation of Infectious Disease Dx tests.</title>
        <authorList>
            <person name="Sproer C."/>
            <person name="Gronow S."/>
            <person name="Severitt S."/>
            <person name="Schroder I."/>
            <person name="Tallon L."/>
            <person name="Sadzewicz L."/>
            <person name="Zhao X."/>
            <person name="Boylan J."/>
            <person name="Ott S."/>
            <person name="Bowen H."/>
            <person name="Vavikolanu K."/>
            <person name="Mehta A."/>
            <person name="Aluvathingal J."/>
            <person name="Nadendla S."/>
            <person name="Lowell S."/>
            <person name="Myers T."/>
            <person name="Yan Y."/>
            <person name="Sichtig H."/>
        </authorList>
    </citation>
    <scope>NUCLEOTIDE SEQUENCE [LARGE SCALE GENOMIC DNA]</scope>
    <source>
        <strain evidence="4 5">FDAARGOS_990</strain>
    </source>
</reference>
<dbReference type="PANTHER" id="PTHR43669:SF3">
    <property type="entry name" value="ALCOHOL DEHYDROGENASE, PUTATIVE (AFU_ORTHOLOGUE AFUA_3G03445)-RELATED"/>
    <property type="match status" value="1"/>
</dbReference>
<evidence type="ECO:0000256" key="1">
    <source>
        <dbReference type="ARBA" id="ARBA00006484"/>
    </source>
</evidence>
<feature type="region of interest" description="Disordered" evidence="3">
    <location>
        <begin position="1"/>
        <end position="21"/>
    </location>
</feature>
<sequence length="267" mass="29165">MTEDAQPAPDAQAESPQQTASGARVALVTGATGAIGAAVSRTLAEQGIRVAMLARNRRRLERLAQQIDRPDQTLVVRADVTEPFDLVEARDAIRDRFGTDPDLVMVSAGVMRAANFEQSVPSEWKAMISTNVEGALYTAQTFAEGLLKIGETSRPADLIFVGSAPAQQRTKSYAVFSAMAASVEQLAKHLRAEYGDRGVRVHHIAPFYVTSELGADMSDTEHYRRFQERADEFESIDPDRVARLVCFMTQMPARANLAAATVRPVRS</sequence>
<dbReference type="Pfam" id="PF00106">
    <property type="entry name" value="adh_short"/>
    <property type="match status" value="1"/>
</dbReference>
<name>A0A7T4DK23_9MICO</name>
<dbReference type="Proteomes" id="UP000595374">
    <property type="component" value="Chromosome"/>
</dbReference>
<dbReference type="InterPro" id="IPR036291">
    <property type="entry name" value="NAD(P)-bd_dom_sf"/>
</dbReference>
<organism evidence="4 5">
    <name type="scientific">Brevibacterium casei</name>
    <dbReference type="NCBI Taxonomy" id="33889"/>
    <lineage>
        <taxon>Bacteria</taxon>
        <taxon>Bacillati</taxon>
        <taxon>Actinomycetota</taxon>
        <taxon>Actinomycetes</taxon>
        <taxon>Micrococcales</taxon>
        <taxon>Brevibacteriaceae</taxon>
        <taxon>Brevibacterium</taxon>
    </lineage>
</organism>
<evidence type="ECO:0000256" key="3">
    <source>
        <dbReference type="SAM" id="MobiDB-lite"/>
    </source>
</evidence>
<proteinExistence type="inferred from homology"/>
<dbReference type="SUPFAM" id="SSF51735">
    <property type="entry name" value="NAD(P)-binding Rossmann-fold domains"/>
    <property type="match status" value="1"/>
</dbReference>
<keyword evidence="2" id="KW-0560">Oxidoreductase</keyword>
<dbReference type="InterPro" id="IPR002347">
    <property type="entry name" value="SDR_fam"/>
</dbReference>
<evidence type="ECO:0000313" key="4">
    <source>
        <dbReference type="EMBL" id="QQB15488.1"/>
    </source>
</evidence>
<comment type="similarity">
    <text evidence="1">Belongs to the short-chain dehydrogenases/reductases (SDR) family.</text>
</comment>
<dbReference type="CDD" id="cd05233">
    <property type="entry name" value="SDR_c"/>
    <property type="match status" value="1"/>
</dbReference>
<gene>
    <name evidence="4" type="ORF">I6H47_05990</name>
</gene>
<accession>A0A7T4DK23</accession>
<evidence type="ECO:0000313" key="5">
    <source>
        <dbReference type="Proteomes" id="UP000595374"/>
    </source>
</evidence>
<dbReference type="PANTHER" id="PTHR43669">
    <property type="entry name" value="5-KETO-D-GLUCONATE 5-REDUCTASE"/>
    <property type="match status" value="1"/>
</dbReference>
<dbReference type="Gene3D" id="3.40.50.720">
    <property type="entry name" value="NAD(P)-binding Rossmann-like Domain"/>
    <property type="match status" value="1"/>
</dbReference>
<dbReference type="RefSeq" id="WP_137824797.1">
    <property type="nucleotide sequence ID" value="NZ_CP065989.1"/>
</dbReference>
<dbReference type="GO" id="GO:0016491">
    <property type="term" value="F:oxidoreductase activity"/>
    <property type="evidence" value="ECO:0007669"/>
    <property type="project" value="UniProtKB-KW"/>
</dbReference>
<dbReference type="EMBL" id="CP065989">
    <property type="protein sequence ID" value="QQB15488.1"/>
    <property type="molecule type" value="Genomic_DNA"/>
</dbReference>
<dbReference type="PRINTS" id="PR00081">
    <property type="entry name" value="GDHRDH"/>
</dbReference>